<proteinExistence type="predicted"/>
<dbReference type="EMBL" id="LCMG01000014">
    <property type="protein sequence ID" value="KKU32627.1"/>
    <property type="molecule type" value="Genomic_DNA"/>
</dbReference>
<evidence type="ECO:0000256" key="1">
    <source>
        <dbReference type="SAM" id="Phobius"/>
    </source>
</evidence>
<keyword evidence="1" id="KW-0812">Transmembrane</keyword>
<evidence type="ECO:0000313" key="2">
    <source>
        <dbReference type="EMBL" id="KKU32627.1"/>
    </source>
</evidence>
<sequence length="188" mass="21118">MELSKRVKKILVFILMLLIVLLLILYLVRIWSSVPSPLGSPVVEQQEDQVEESVIDKEAVSEQQEAAKEVNVRTVVKTFAERFGSYSNEANFANITDVLPMMTEAYATQTQSAIDSWTASDVYYAVTTRVLTMEITIDEEAGTAQAIVSTQREEARGDVQNISVSYQELVLDLTRVSGSWFVDNATWR</sequence>
<gene>
    <name evidence="2" type="ORF">UX45_C0014G0013</name>
</gene>
<protein>
    <submittedName>
        <fullName evidence="2">Uncharacterized protein</fullName>
    </submittedName>
</protein>
<accession>A0A0G1PIW8</accession>
<dbReference type="Proteomes" id="UP000034705">
    <property type="component" value="Unassembled WGS sequence"/>
</dbReference>
<comment type="caution">
    <text evidence="2">The sequence shown here is derived from an EMBL/GenBank/DDBJ whole genome shotgun (WGS) entry which is preliminary data.</text>
</comment>
<keyword evidence="1" id="KW-0472">Membrane</keyword>
<keyword evidence="1" id="KW-1133">Transmembrane helix</keyword>
<dbReference type="AlphaFoldDB" id="A0A0G1PIW8"/>
<name>A0A0G1PIW8_9BACT</name>
<feature type="transmembrane region" description="Helical" evidence="1">
    <location>
        <begin position="12"/>
        <end position="31"/>
    </location>
</feature>
<reference evidence="2 3" key="1">
    <citation type="journal article" date="2015" name="Nature">
        <title>rRNA introns, odd ribosomes, and small enigmatic genomes across a large radiation of phyla.</title>
        <authorList>
            <person name="Brown C.T."/>
            <person name="Hug L.A."/>
            <person name="Thomas B.C."/>
            <person name="Sharon I."/>
            <person name="Castelle C.J."/>
            <person name="Singh A."/>
            <person name="Wilkins M.J."/>
            <person name="Williams K.H."/>
            <person name="Banfield J.F."/>
        </authorList>
    </citation>
    <scope>NUCLEOTIDE SEQUENCE [LARGE SCALE GENOMIC DNA]</scope>
</reference>
<evidence type="ECO:0000313" key="3">
    <source>
        <dbReference type="Proteomes" id="UP000034705"/>
    </source>
</evidence>
<organism evidence="2 3">
    <name type="scientific">Candidatus Uhrbacteria bacterium GW2011_GWF2_46_218</name>
    <dbReference type="NCBI Taxonomy" id="1619001"/>
    <lineage>
        <taxon>Bacteria</taxon>
        <taxon>Candidatus Uhriibacteriota</taxon>
    </lineage>
</organism>